<keyword evidence="10" id="KW-1185">Reference proteome</keyword>
<evidence type="ECO:0000256" key="1">
    <source>
        <dbReference type="ARBA" id="ARBA00010617"/>
    </source>
</evidence>
<feature type="domain" description="Ketoreductase" evidence="8">
    <location>
        <begin position="796"/>
        <end position="1020"/>
    </location>
</feature>
<keyword evidence="6" id="KW-0503">Monooxygenase</keyword>
<proteinExistence type="inferred from homology"/>
<dbReference type="InterPro" id="IPR017972">
    <property type="entry name" value="Cyt_P450_CS"/>
</dbReference>
<dbReference type="PROSITE" id="PS00086">
    <property type="entry name" value="CYTOCHROME_P450"/>
    <property type="match status" value="1"/>
</dbReference>
<keyword evidence="3" id="KW-0479">Metal-binding</keyword>
<dbReference type="InterPro" id="IPR001128">
    <property type="entry name" value="Cyt_P450"/>
</dbReference>
<keyword evidence="4" id="KW-0560">Oxidoreductase</keyword>
<dbReference type="CDD" id="cd08953">
    <property type="entry name" value="KR_2_SDR_x"/>
    <property type="match status" value="1"/>
</dbReference>
<dbReference type="SUPFAM" id="SSF51735">
    <property type="entry name" value="NAD(P)-binding Rossmann-fold domains"/>
    <property type="match status" value="2"/>
</dbReference>
<dbReference type="PANTHER" id="PTHR24291">
    <property type="entry name" value="CYTOCHROME P450 FAMILY 4"/>
    <property type="match status" value="1"/>
</dbReference>
<dbReference type="PRINTS" id="PR00463">
    <property type="entry name" value="EP450I"/>
</dbReference>
<evidence type="ECO:0000256" key="4">
    <source>
        <dbReference type="ARBA" id="ARBA00023002"/>
    </source>
</evidence>
<evidence type="ECO:0000259" key="8">
    <source>
        <dbReference type="SMART" id="SM00822"/>
    </source>
</evidence>
<evidence type="ECO:0000256" key="6">
    <source>
        <dbReference type="ARBA" id="ARBA00023033"/>
    </source>
</evidence>
<dbReference type="PRINTS" id="PR00385">
    <property type="entry name" value="P450"/>
</dbReference>
<dbReference type="InterPro" id="IPR002401">
    <property type="entry name" value="Cyt_P450_E_grp-I"/>
</dbReference>
<sequence>MKTRRIAPGPSGRLMGNLAEYKRDPVTMLLKLQQQYGDIARNRLGPFLTHALAHPEHVQYVLQENHRNYVRGRFYEDFKLFFGDGLLTTDGEFWRRHRRAVQPLFHRKQVNEHVAAVGAAALGLVQRWSEVPAGEPLEVVEEMMHLSLSMLGLMVFNTDISRFSRQVGPSVRFGIAAMLRQGDLNDFIPRWLPTPFNRRIAEARRNIDGIIGQIIEDHRTGTCDPSDVISLLLNARHPDTGEPMTPREVHDEVMTVFLAGHETTGTGIAWALYALAQNPGVLRQLREELDARLGGRAPTLEDLDALPYLDQVVNEVLRMYPPIWGFTRDLIDDDEIGGFHIPAGSSVFMSPYVTHRHPAFWRNPDAFDPENFASHAPTPHRFGYFPFGGGMRKCIGFQTALLQMRVLTAVVAQHVDLSMVPGHPIERGPVISLRPLQGIRMVVTPRRRDTARAAGGQGGAGVKGEREQVAAVVAKVAAAQAARTQQAPSGMSEPSAAGGGCPFAAPVATAQLTVVPQPVPSAAAEVKPAAAGPMPVAQIAQVAPVTPLTPVAASAATAPTTSPPTTPAFRFTWFASEIDPVPATPAPELGGKRVVMVNGRPGTVERVAVALARASAVVSVFAPGDADPTEAARALVRDAGPFDCIVDLGLEGGFSFASAAAWEAPMRDSVAMLQACYPDWEVEQDASRLFYLALTWMDGLMGYADSAAEPLVQPLGGLWAGLAKTLPQEIPNCNVRVLDLAPADAARCDRLIARELYRCGLFEVGYRAGRRYTLRARRHELPAHSTDPAGELEAGDTVLFSGGARGIGLLCATALAERHGCTVIVTGREPLPDGTEAWLNLDEAGFQRYGVEQLKLATRERTPKSIREQLARLRRRRELKHSLDALAARGLPVHYRVCDVSDAAAVRALCDEWRDTLRVVIHNAGVDRPVRLPLKSADAFIDTARTKVAGFANLCAAVAGFPRLAQFCNVGSLTGRWGGMTGETDYAAANDALARLGLWAHRHALACSVKTLVWPTWENVGMITNFAVTKRYITPLAADEGVRHWLRELADRGSGEVMFMGAVGPALTPVQLKGFAPIFELPNIAELITRLHHAGEPLRFQPFTSFATRYRIDPGAAPVARAFRVAGRHALPAALLLEHACSVAGWVMPATLEPHYLEALTDVVVRLEPLPLDHEAAGRAEKQADKYANKQAEKQAEKHANKHAEKPASKRPDQHTEKQTDPASAAQIVLQTEANGYLRDERWHVDVRCTLAGTRTELLSATLVYRTGAVPEASRGEWPARASLGAASLPAQSPLTWNAHVLPAADWQAPHDSASAIARVGRVACADASDLWAVPLPPELRLPVNHIENVLRALAADQAHEASAAHATRDPAPPPRAWRIGSITCGALPAASAAAIVQCRDGHVDIVDGLGRHLLELRDMTLRTSAA</sequence>
<evidence type="ECO:0000256" key="3">
    <source>
        <dbReference type="ARBA" id="ARBA00022723"/>
    </source>
</evidence>
<dbReference type="InterPro" id="IPR036396">
    <property type="entry name" value="Cyt_P450_sf"/>
</dbReference>
<keyword evidence="5" id="KW-0408">Iron</keyword>
<dbReference type="Proteomes" id="UP001431019">
    <property type="component" value="Unassembled WGS sequence"/>
</dbReference>
<protein>
    <submittedName>
        <fullName evidence="9">Cytochrome P450</fullName>
    </submittedName>
</protein>
<dbReference type="InterPro" id="IPR057326">
    <property type="entry name" value="KR_dom"/>
</dbReference>
<dbReference type="CDD" id="cd20620">
    <property type="entry name" value="CYP132-like"/>
    <property type="match status" value="1"/>
</dbReference>
<comment type="similarity">
    <text evidence="1">Belongs to the cytochrome P450 family.</text>
</comment>
<evidence type="ECO:0000256" key="2">
    <source>
        <dbReference type="ARBA" id="ARBA00022617"/>
    </source>
</evidence>
<feature type="compositionally biased region" description="Basic and acidic residues" evidence="7">
    <location>
        <begin position="1180"/>
        <end position="1220"/>
    </location>
</feature>
<accession>A0ABS8JZV9</accession>
<evidence type="ECO:0000256" key="7">
    <source>
        <dbReference type="SAM" id="MobiDB-lite"/>
    </source>
</evidence>
<dbReference type="InterPro" id="IPR036291">
    <property type="entry name" value="NAD(P)-bd_dom_sf"/>
</dbReference>
<dbReference type="SMART" id="SM00822">
    <property type="entry name" value="PKS_KR"/>
    <property type="match status" value="1"/>
</dbReference>
<dbReference type="InterPro" id="IPR050196">
    <property type="entry name" value="Cytochrome_P450_Monoox"/>
</dbReference>
<dbReference type="Gene3D" id="1.10.630.10">
    <property type="entry name" value="Cytochrome P450"/>
    <property type="match status" value="1"/>
</dbReference>
<evidence type="ECO:0000313" key="10">
    <source>
        <dbReference type="Proteomes" id="UP001431019"/>
    </source>
</evidence>
<evidence type="ECO:0000313" key="9">
    <source>
        <dbReference type="EMBL" id="MCC8395437.1"/>
    </source>
</evidence>
<dbReference type="RefSeq" id="WP_230511781.1">
    <property type="nucleotide sequence ID" value="NZ_JAJITD010000012.1"/>
</dbReference>
<gene>
    <name evidence="9" type="ORF">LJ656_22885</name>
</gene>
<dbReference type="Gene3D" id="3.40.50.720">
    <property type="entry name" value="NAD(P)-binding Rossmann-like Domain"/>
    <property type="match status" value="1"/>
</dbReference>
<comment type="caution">
    <text evidence="9">The sequence shown here is derived from an EMBL/GenBank/DDBJ whole genome shotgun (WGS) entry which is preliminary data.</text>
</comment>
<keyword evidence="2" id="KW-0349">Heme</keyword>
<dbReference type="SUPFAM" id="SSF48264">
    <property type="entry name" value="Cytochrome P450"/>
    <property type="match status" value="1"/>
</dbReference>
<dbReference type="EMBL" id="JAJITD010000012">
    <property type="protein sequence ID" value="MCC8395437.1"/>
    <property type="molecule type" value="Genomic_DNA"/>
</dbReference>
<dbReference type="PANTHER" id="PTHR24291:SF50">
    <property type="entry name" value="BIFUNCTIONAL ALBAFLAVENONE MONOOXYGENASE_TERPENE SYNTHASE"/>
    <property type="match status" value="1"/>
</dbReference>
<dbReference type="Pfam" id="PF08659">
    <property type="entry name" value="KR"/>
    <property type="match status" value="1"/>
</dbReference>
<dbReference type="Pfam" id="PF00067">
    <property type="entry name" value="p450"/>
    <property type="match status" value="1"/>
</dbReference>
<dbReference type="InterPro" id="IPR013968">
    <property type="entry name" value="PKS_KR"/>
</dbReference>
<feature type="region of interest" description="Disordered" evidence="7">
    <location>
        <begin position="1180"/>
        <end position="1224"/>
    </location>
</feature>
<organism evidence="9 10">
    <name type="scientific">Paraburkholderia sejongensis</name>
    <dbReference type="NCBI Taxonomy" id="2886946"/>
    <lineage>
        <taxon>Bacteria</taxon>
        <taxon>Pseudomonadati</taxon>
        <taxon>Pseudomonadota</taxon>
        <taxon>Betaproteobacteria</taxon>
        <taxon>Burkholderiales</taxon>
        <taxon>Burkholderiaceae</taxon>
        <taxon>Paraburkholderia</taxon>
    </lineage>
</organism>
<evidence type="ECO:0000256" key="5">
    <source>
        <dbReference type="ARBA" id="ARBA00023004"/>
    </source>
</evidence>
<name>A0ABS8JZV9_9BURK</name>
<reference evidence="9 10" key="1">
    <citation type="submission" date="2021-11" db="EMBL/GenBank/DDBJ databases">
        <authorList>
            <person name="Oh E.-T."/>
            <person name="Kim S.-B."/>
        </authorList>
    </citation>
    <scope>NUCLEOTIDE SEQUENCE [LARGE SCALE GENOMIC DNA]</scope>
    <source>
        <strain evidence="9 10">MMS20-SJTR3</strain>
    </source>
</reference>